<dbReference type="InterPro" id="IPR036570">
    <property type="entry name" value="HORMA_dom_sf"/>
</dbReference>
<keyword evidence="4" id="KW-0498">Mitosis</keyword>
<evidence type="ECO:0000256" key="5">
    <source>
        <dbReference type="ARBA" id="ARBA00023242"/>
    </source>
</evidence>
<organism evidence="9 10">
    <name type="scientific">Paralvinella palmiformis</name>
    <dbReference type="NCBI Taxonomy" id="53620"/>
    <lineage>
        <taxon>Eukaryota</taxon>
        <taxon>Metazoa</taxon>
        <taxon>Spiralia</taxon>
        <taxon>Lophotrochozoa</taxon>
        <taxon>Annelida</taxon>
        <taxon>Polychaeta</taxon>
        <taxon>Sedentaria</taxon>
        <taxon>Canalipalpata</taxon>
        <taxon>Terebellida</taxon>
        <taxon>Terebelliformia</taxon>
        <taxon>Alvinellidae</taxon>
        <taxon>Paralvinella</taxon>
    </lineage>
</organism>
<dbReference type="GO" id="GO:0005654">
    <property type="term" value="C:nucleoplasm"/>
    <property type="evidence" value="ECO:0007669"/>
    <property type="project" value="TreeGrafter"/>
</dbReference>
<keyword evidence="10" id="KW-1185">Reference proteome</keyword>
<feature type="domain" description="HORMA" evidence="8">
    <location>
        <begin position="1"/>
        <end position="177"/>
    </location>
</feature>
<evidence type="ECO:0000256" key="1">
    <source>
        <dbReference type="ARBA" id="ARBA00004123"/>
    </source>
</evidence>
<dbReference type="GO" id="GO:0000776">
    <property type="term" value="C:kinetochore"/>
    <property type="evidence" value="ECO:0007669"/>
    <property type="project" value="TreeGrafter"/>
</dbReference>
<dbReference type="AlphaFoldDB" id="A0AAD9KDU8"/>
<dbReference type="GO" id="GO:0005737">
    <property type="term" value="C:cytoplasm"/>
    <property type="evidence" value="ECO:0007669"/>
    <property type="project" value="TreeGrafter"/>
</dbReference>
<dbReference type="GO" id="GO:0051301">
    <property type="term" value="P:cell division"/>
    <property type="evidence" value="ECO:0007669"/>
    <property type="project" value="UniProtKB-KW"/>
</dbReference>
<dbReference type="PANTHER" id="PTHR11842:SF11">
    <property type="entry name" value="MITOTIC SPINDLE ASSEMBLY CHECKPOINT PROTEIN MAD2A"/>
    <property type="match status" value="1"/>
</dbReference>
<comment type="similarity">
    <text evidence="2">Belongs to the MAD2 family.</text>
</comment>
<keyword evidence="7" id="KW-1133">Transmembrane helix</keyword>
<keyword evidence="5" id="KW-0539">Nucleus</keyword>
<keyword evidence="7" id="KW-0812">Transmembrane</keyword>
<dbReference type="PANTHER" id="PTHR11842">
    <property type="entry name" value="MITOTIC SPINDLE ASSEMBLY CHECKPOINT PROTEIN MAD2"/>
    <property type="match status" value="1"/>
</dbReference>
<dbReference type="EMBL" id="JAODUP010000006">
    <property type="protein sequence ID" value="KAK2169894.1"/>
    <property type="molecule type" value="Genomic_DNA"/>
</dbReference>
<reference evidence="9" key="1">
    <citation type="journal article" date="2023" name="Mol. Biol. Evol.">
        <title>Third-Generation Sequencing Reveals the Adaptive Role of the Epigenome in Three Deep-Sea Polychaetes.</title>
        <authorList>
            <person name="Perez M."/>
            <person name="Aroh O."/>
            <person name="Sun Y."/>
            <person name="Lan Y."/>
            <person name="Juniper S.K."/>
            <person name="Young C.R."/>
            <person name="Angers B."/>
            <person name="Qian P.Y."/>
        </authorList>
    </citation>
    <scope>NUCLEOTIDE SEQUENCE</scope>
    <source>
        <strain evidence="9">P08H-3</strain>
    </source>
</reference>
<dbReference type="SUPFAM" id="SSF56019">
    <property type="entry name" value="The spindle assembly checkpoint protein mad2"/>
    <property type="match status" value="1"/>
</dbReference>
<gene>
    <name evidence="9" type="ORF">LSH36_6g10006</name>
</gene>
<dbReference type="GO" id="GO:0007094">
    <property type="term" value="P:mitotic spindle assembly checkpoint signaling"/>
    <property type="evidence" value="ECO:0007669"/>
    <property type="project" value="TreeGrafter"/>
</dbReference>
<dbReference type="InterPro" id="IPR003511">
    <property type="entry name" value="HORMA_dom"/>
</dbReference>
<evidence type="ECO:0000256" key="6">
    <source>
        <dbReference type="ARBA" id="ARBA00023306"/>
    </source>
</evidence>
<proteinExistence type="inferred from homology"/>
<sequence length="184" mass="21145">MMMCCIGYINILLKVTLFYFYQVYSINSILYQRGIYPPETFEMVQKYGLTLLVTTNSELKTYLDDVMNHIKDTGDVIERWQFDLECDKTVTESSEPKQKSEQAINKEIQAVIRQITASVTFLPLIECSCAFEIMVYTDKELLVPETWGETGPAIISNSGEVKFRSFSTTIHKVDSMVSYKINPL</sequence>
<protein>
    <recommendedName>
        <fullName evidence="8">HORMA domain-containing protein</fullName>
    </recommendedName>
</protein>
<evidence type="ECO:0000313" key="9">
    <source>
        <dbReference type="EMBL" id="KAK2169894.1"/>
    </source>
</evidence>
<evidence type="ECO:0000259" key="8">
    <source>
        <dbReference type="PROSITE" id="PS50815"/>
    </source>
</evidence>
<evidence type="ECO:0000256" key="2">
    <source>
        <dbReference type="ARBA" id="ARBA00010348"/>
    </source>
</evidence>
<keyword evidence="3" id="KW-0132">Cell division</keyword>
<evidence type="ECO:0000313" key="10">
    <source>
        <dbReference type="Proteomes" id="UP001208570"/>
    </source>
</evidence>
<feature type="transmembrane region" description="Helical" evidence="7">
    <location>
        <begin position="6"/>
        <end position="24"/>
    </location>
</feature>
<keyword evidence="6" id="KW-0131">Cell cycle</keyword>
<dbReference type="Gene3D" id="3.30.900.10">
    <property type="entry name" value="HORMA domain"/>
    <property type="match status" value="2"/>
</dbReference>
<keyword evidence="7" id="KW-0472">Membrane</keyword>
<dbReference type="InterPro" id="IPR045091">
    <property type="entry name" value="Mad2-like"/>
</dbReference>
<evidence type="ECO:0000256" key="3">
    <source>
        <dbReference type="ARBA" id="ARBA00022618"/>
    </source>
</evidence>
<evidence type="ECO:0000256" key="4">
    <source>
        <dbReference type="ARBA" id="ARBA00022776"/>
    </source>
</evidence>
<accession>A0AAD9KDU8</accession>
<comment type="subcellular location">
    <subcellularLocation>
        <location evidence="1">Nucleus</location>
    </subcellularLocation>
</comment>
<dbReference type="PROSITE" id="PS50815">
    <property type="entry name" value="HORMA"/>
    <property type="match status" value="1"/>
</dbReference>
<name>A0AAD9KDU8_9ANNE</name>
<dbReference type="Proteomes" id="UP001208570">
    <property type="component" value="Unassembled WGS sequence"/>
</dbReference>
<evidence type="ECO:0000256" key="7">
    <source>
        <dbReference type="SAM" id="Phobius"/>
    </source>
</evidence>
<dbReference type="Pfam" id="PF02301">
    <property type="entry name" value="HORMA"/>
    <property type="match status" value="1"/>
</dbReference>
<comment type="caution">
    <text evidence="9">The sequence shown here is derived from an EMBL/GenBank/DDBJ whole genome shotgun (WGS) entry which is preliminary data.</text>
</comment>